<dbReference type="OrthoDB" id="2977319at2759"/>
<organism evidence="1 2">
    <name type="scientific">Dendrothele bispora (strain CBS 962.96)</name>
    <dbReference type="NCBI Taxonomy" id="1314807"/>
    <lineage>
        <taxon>Eukaryota</taxon>
        <taxon>Fungi</taxon>
        <taxon>Dikarya</taxon>
        <taxon>Basidiomycota</taxon>
        <taxon>Agaricomycotina</taxon>
        <taxon>Agaricomycetes</taxon>
        <taxon>Agaricomycetidae</taxon>
        <taxon>Agaricales</taxon>
        <taxon>Agaricales incertae sedis</taxon>
        <taxon>Dendrothele</taxon>
    </lineage>
</organism>
<protein>
    <submittedName>
        <fullName evidence="1">Uncharacterized protein</fullName>
    </submittedName>
</protein>
<keyword evidence="2" id="KW-1185">Reference proteome</keyword>
<accession>A0A4S8KWS9</accession>
<proteinExistence type="predicted"/>
<dbReference type="Proteomes" id="UP000297245">
    <property type="component" value="Unassembled WGS sequence"/>
</dbReference>
<name>A0A4S8KWS9_DENBC</name>
<evidence type="ECO:0000313" key="2">
    <source>
        <dbReference type="Proteomes" id="UP000297245"/>
    </source>
</evidence>
<gene>
    <name evidence="1" type="ORF">K435DRAFT_695761</name>
</gene>
<feature type="non-terminal residue" evidence="1">
    <location>
        <position position="1"/>
    </location>
</feature>
<sequence length="98" mass="10887">ISNAVTEFSGVFHATISPLAPQLEASPLRQRAAMDLADKKKDWLSKVCQEELGDLLSEDTHKADAYITWASCGTPKCKSWVVRTLKLSEFKLDFDMGV</sequence>
<evidence type="ECO:0000313" key="1">
    <source>
        <dbReference type="EMBL" id="THU80409.1"/>
    </source>
</evidence>
<dbReference type="AlphaFoldDB" id="A0A4S8KWS9"/>
<reference evidence="1 2" key="1">
    <citation type="journal article" date="2019" name="Nat. Ecol. Evol.">
        <title>Megaphylogeny resolves global patterns of mushroom evolution.</title>
        <authorList>
            <person name="Varga T."/>
            <person name="Krizsan K."/>
            <person name="Foldi C."/>
            <person name="Dima B."/>
            <person name="Sanchez-Garcia M."/>
            <person name="Sanchez-Ramirez S."/>
            <person name="Szollosi G.J."/>
            <person name="Szarkandi J.G."/>
            <person name="Papp V."/>
            <person name="Albert L."/>
            <person name="Andreopoulos W."/>
            <person name="Angelini C."/>
            <person name="Antonin V."/>
            <person name="Barry K.W."/>
            <person name="Bougher N.L."/>
            <person name="Buchanan P."/>
            <person name="Buyck B."/>
            <person name="Bense V."/>
            <person name="Catcheside P."/>
            <person name="Chovatia M."/>
            <person name="Cooper J."/>
            <person name="Damon W."/>
            <person name="Desjardin D."/>
            <person name="Finy P."/>
            <person name="Geml J."/>
            <person name="Haridas S."/>
            <person name="Hughes K."/>
            <person name="Justo A."/>
            <person name="Karasinski D."/>
            <person name="Kautmanova I."/>
            <person name="Kiss B."/>
            <person name="Kocsube S."/>
            <person name="Kotiranta H."/>
            <person name="LaButti K.M."/>
            <person name="Lechner B.E."/>
            <person name="Liimatainen K."/>
            <person name="Lipzen A."/>
            <person name="Lukacs Z."/>
            <person name="Mihaltcheva S."/>
            <person name="Morgado L.N."/>
            <person name="Niskanen T."/>
            <person name="Noordeloos M.E."/>
            <person name="Ohm R.A."/>
            <person name="Ortiz-Santana B."/>
            <person name="Ovrebo C."/>
            <person name="Racz N."/>
            <person name="Riley R."/>
            <person name="Savchenko A."/>
            <person name="Shiryaev A."/>
            <person name="Soop K."/>
            <person name="Spirin V."/>
            <person name="Szebenyi C."/>
            <person name="Tomsovsky M."/>
            <person name="Tulloss R.E."/>
            <person name="Uehling J."/>
            <person name="Grigoriev I.V."/>
            <person name="Vagvolgyi C."/>
            <person name="Papp T."/>
            <person name="Martin F.M."/>
            <person name="Miettinen O."/>
            <person name="Hibbett D.S."/>
            <person name="Nagy L.G."/>
        </authorList>
    </citation>
    <scope>NUCLEOTIDE SEQUENCE [LARGE SCALE GENOMIC DNA]</scope>
    <source>
        <strain evidence="1 2">CBS 962.96</strain>
    </source>
</reference>
<dbReference type="EMBL" id="ML179907">
    <property type="protein sequence ID" value="THU80409.1"/>
    <property type="molecule type" value="Genomic_DNA"/>
</dbReference>